<protein>
    <submittedName>
        <fullName evidence="1">Uncharacterized protein</fullName>
    </submittedName>
</protein>
<dbReference type="InterPro" id="IPR037050">
    <property type="entry name" value="DUF1254_sf"/>
</dbReference>
<evidence type="ECO:0000313" key="1">
    <source>
        <dbReference type="EMBL" id="EGG30199.1"/>
    </source>
</evidence>
<dbReference type="OrthoDB" id="272779at2"/>
<dbReference type="RefSeq" id="WP_009575199.1">
    <property type="nucleotide sequence ID" value="NZ_AEIG01000021.1"/>
</dbReference>
<dbReference type="Gene3D" id="2.60.120.600">
    <property type="entry name" value="Domain of unknown function DUF1214, C-terminal domain"/>
    <property type="match status" value="1"/>
</dbReference>
<keyword evidence="2" id="KW-1185">Reference proteome</keyword>
<dbReference type="InterPro" id="IPR010679">
    <property type="entry name" value="DUF1254"/>
</dbReference>
<proteinExistence type="predicted"/>
<organism evidence="1 2">
    <name type="scientific">Aequoribacter fuscus</name>
    <dbReference type="NCBI Taxonomy" id="2518989"/>
    <lineage>
        <taxon>Bacteria</taxon>
        <taxon>Pseudomonadati</taxon>
        <taxon>Pseudomonadota</taxon>
        <taxon>Gammaproteobacteria</taxon>
        <taxon>Cellvibrionales</taxon>
        <taxon>Halieaceae</taxon>
        <taxon>Aequoribacter</taxon>
    </lineage>
</organism>
<dbReference type="PANTHER" id="PTHR36509:SF2">
    <property type="entry name" value="BLL3101 PROTEIN"/>
    <property type="match status" value="1"/>
</dbReference>
<dbReference type="STRING" id="2518989.IMCC3088_902"/>
<dbReference type="AlphaFoldDB" id="F3L0I1"/>
<dbReference type="InterPro" id="IPR037049">
    <property type="entry name" value="DUF1214_C_sf"/>
</dbReference>
<dbReference type="InterPro" id="IPR010621">
    <property type="entry name" value="DUF1214"/>
</dbReference>
<name>F3L0I1_9GAMM</name>
<dbReference type="Proteomes" id="UP000005615">
    <property type="component" value="Unassembled WGS sequence"/>
</dbReference>
<reference evidence="1 2" key="1">
    <citation type="journal article" date="2011" name="J. Bacteriol.">
        <title>Genome sequence of strain IMCC3088, a proteorhodopsin-containing marine bacterium belonging to the OM60/NOR5 clade.</title>
        <authorList>
            <person name="Jang Y."/>
            <person name="Oh H.M."/>
            <person name="Kang I."/>
            <person name="Lee K."/>
            <person name="Yang S.J."/>
            <person name="Cho J.C."/>
        </authorList>
    </citation>
    <scope>NUCLEOTIDE SEQUENCE [LARGE SCALE GENOMIC DNA]</scope>
    <source>
        <strain evidence="1 2">IMCC3088</strain>
    </source>
</reference>
<accession>F3L0I1</accession>
<dbReference type="Pfam" id="PF06742">
    <property type="entry name" value="DUF1214"/>
    <property type="match status" value="1"/>
</dbReference>
<evidence type="ECO:0000313" key="2">
    <source>
        <dbReference type="Proteomes" id="UP000005615"/>
    </source>
</evidence>
<dbReference type="EMBL" id="AEIG01000021">
    <property type="protein sequence ID" value="EGG30199.1"/>
    <property type="molecule type" value="Genomic_DNA"/>
</dbReference>
<sequence length="443" mass="48510">MFDALLAAMPLPAIEACAAQTDIEFVYAQSVGLQAYVYGFPIVDLHKQKFNETHWTREGQPVASAVNDVAIYPHLLTPETQGQLRAPNVDTLYMNAWVDLSEGPVYLEVPDMGDRYYTLAFMDLYGKPTHVGTRTNQGKAGRYALVGPTGGVVEPGVEVVRLATDTNWMLGRVLAQDTADEAEARAMAQKIQLIGQRGPEPVSASAVNPHQSIQYFAVLNEALKAMPVPPSAEGLLAEFDRFGLGPNSNFDINKLSANELLGLGCAIVQGPKLLTQRGFKPTRVANGWMISDKIADPGLDYLLRAEIARGGYINQPEEAMYPASVTDQMGEFLQGDRVYQLRFAKGELPPVDAFWSITAYDAKTSQLTKNSLGRYSIGDRTPGLQYEDDGSLVLTLSARPPAEGVSNWLPIPESYFHVVTRLYLPKPEALSGDYVLPVITRIQ</sequence>
<gene>
    <name evidence="1" type="ORF">IMCC3088_902</name>
</gene>
<comment type="caution">
    <text evidence="1">The sequence shown here is derived from an EMBL/GenBank/DDBJ whole genome shotgun (WGS) entry which is preliminary data.</text>
</comment>
<dbReference type="Pfam" id="PF06863">
    <property type="entry name" value="DUF1254"/>
    <property type="match status" value="1"/>
</dbReference>
<dbReference type="eggNOG" id="COG5361">
    <property type="taxonomic scope" value="Bacteria"/>
</dbReference>
<dbReference type="SUPFAM" id="SSF160935">
    <property type="entry name" value="VPA0735-like"/>
    <property type="match status" value="1"/>
</dbReference>
<dbReference type="PANTHER" id="PTHR36509">
    <property type="entry name" value="BLL3101 PROTEIN"/>
    <property type="match status" value="1"/>
</dbReference>
<dbReference type="Gene3D" id="2.60.40.1610">
    <property type="entry name" value="Domain of unknown function DUF1254"/>
    <property type="match status" value="1"/>
</dbReference>